<dbReference type="RefSeq" id="WP_371858867.1">
    <property type="nucleotide sequence ID" value="NZ_BJUD01000015.1"/>
</dbReference>
<keyword evidence="2" id="KW-0540">Nuclease</keyword>
<organism evidence="2 3">
    <name type="scientific">Furfurilactobacillus siliginis</name>
    <dbReference type="NCBI Taxonomy" id="348151"/>
    <lineage>
        <taxon>Bacteria</taxon>
        <taxon>Bacillati</taxon>
        <taxon>Bacillota</taxon>
        <taxon>Bacilli</taxon>
        <taxon>Lactobacillales</taxon>
        <taxon>Lactobacillaceae</taxon>
        <taxon>Furfurilactobacillus</taxon>
    </lineage>
</organism>
<evidence type="ECO:0000313" key="3">
    <source>
        <dbReference type="Proteomes" id="UP000051139"/>
    </source>
</evidence>
<keyword evidence="3" id="KW-1185">Reference proteome</keyword>
<dbReference type="STRING" id="348151.IV55_GL001995"/>
<gene>
    <name evidence="1" type="primary">mcrA</name>
    <name evidence="2" type="ORF">IV55_GL001995</name>
    <name evidence="1" type="ORF">LSI01_09810</name>
</gene>
<reference evidence="1 4" key="2">
    <citation type="submission" date="2019-07" db="EMBL/GenBank/DDBJ databases">
        <title>Whole genome shotgun sequence of Lactobacillus siliginis NBRC 101315.</title>
        <authorList>
            <person name="Hosoyama A."/>
            <person name="Uohara A."/>
            <person name="Ohji S."/>
            <person name="Ichikawa N."/>
        </authorList>
    </citation>
    <scope>NUCLEOTIDE SEQUENCE [LARGE SCALE GENOMIC DNA]</scope>
    <source>
        <strain evidence="1 4">NBRC 101315</strain>
    </source>
</reference>
<dbReference type="Proteomes" id="UP000321429">
    <property type="component" value="Unassembled WGS sequence"/>
</dbReference>
<dbReference type="AlphaFoldDB" id="A0A0R2L844"/>
<dbReference type="PATRIC" id="fig|348151.3.peg.2049"/>
<reference evidence="2 3" key="1">
    <citation type="journal article" date="2015" name="Genome Announc.">
        <title>Expanding the biotechnology potential of lactobacilli through comparative genomics of 213 strains and associated genera.</title>
        <authorList>
            <person name="Sun Z."/>
            <person name="Harris H.M."/>
            <person name="McCann A."/>
            <person name="Guo C."/>
            <person name="Argimon S."/>
            <person name="Zhang W."/>
            <person name="Yang X."/>
            <person name="Jeffery I.B."/>
            <person name="Cooney J.C."/>
            <person name="Kagawa T.F."/>
            <person name="Liu W."/>
            <person name="Song Y."/>
            <person name="Salvetti E."/>
            <person name="Wrobel A."/>
            <person name="Rasinkangas P."/>
            <person name="Parkhill J."/>
            <person name="Rea M.C."/>
            <person name="O'Sullivan O."/>
            <person name="Ritari J."/>
            <person name="Douillard F.P."/>
            <person name="Paul Ross R."/>
            <person name="Yang R."/>
            <person name="Briner A.E."/>
            <person name="Felis G.E."/>
            <person name="de Vos W.M."/>
            <person name="Barrangou R."/>
            <person name="Klaenhammer T.R."/>
            <person name="Caufield P.W."/>
            <person name="Cui Y."/>
            <person name="Zhang H."/>
            <person name="O'Toole P.W."/>
        </authorList>
    </citation>
    <scope>NUCLEOTIDE SEQUENCE [LARGE SCALE GENOMIC DNA]</scope>
    <source>
        <strain evidence="2 3">DSM 22696</strain>
    </source>
</reference>
<dbReference type="EMBL" id="BJUD01000015">
    <property type="protein sequence ID" value="GEK28670.1"/>
    <property type="molecule type" value="Genomic_DNA"/>
</dbReference>
<dbReference type="GO" id="GO:0004519">
    <property type="term" value="F:endonuclease activity"/>
    <property type="evidence" value="ECO:0007669"/>
    <property type="project" value="UniProtKB-KW"/>
</dbReference>
<evidence type="ECO:0000313" key="4">
    <source>
        <dbReference type="Proteomes" id="UP000321429"/>
    </source>
</evidence>
<evidence type="ECO:0000313" key="1">
    <source>
        <dbReference type="EMBL" id="GEK28670.1"/>
    </source>
</evidence>
<proteinExistence type="predicted"/>
<evidence type="ECO:0000313" key="2">
    <source>
        <dbReference type="EMBL" id="KRN95532.1"/>
    </source>
</evidence>
<keyword evidence="2" id="KW-0255">Endonuclease</keyword>
<dbReference type="Proteomes" id="UP000051139">
    <property type="component" value="Unassembled WGS sequence"/>
</dbReference>
<protein>
    <submittedName>
        <fullName evidence="1">HNH endonuclease</fullName>
    </submittedName>
    <submittedName>
        <fullName evidence="2">Phage endonuclease</fullName>
    </submittedName>
</protein>
<accession>A0A0R2L844</accession>
<sequence length="153" mass="17960">MAMFPNHYCPQHIEHEAEYIAKREQFASQHSKTYERHYNLVTRKRNEVKAEQDSFYHTKQWQSLRAEVLARDNHLDQYALLQGEVKQGNLVDHIVPIEYAPELKDDVNNLATTTFASHKAKTKWEQSYYGTGQGNQLKQVAMIKNIHDLPCFK</sequence>
<keyword evidence="2" id="KW-0378">Hydrolase</keyword>
<comment type="caution">
    <text evidence="2">The sequence shown here is derived from an EMBL/GenBank/DDBJ whole genome shotgun (WGS) entry which is preliminary data.</text>
</comment>
<name>A0A0R2L844_9LACO</name>
<dbReference type="EMBL" id="JQCB01000008">
    <property type="protein sequence ID" value="KRN95532.1"/>
    <property type="molecule type" value="Genomic_DNA"/>
</dbReference>